<gene>
    <name evidence="7" type="ORF">LKE01_22060</name>
</gene>
<accession>A0A511DX25</accession>
<protein>
    <recommendedName>
        <fullName evidence="6">Peptidase M10 metallopeptidase domain-containing protein</fullName>
    </recommendedName>
</protein>
<evidence type="ECO:0000256" key="1">
    <source>
        <dbReference type="ARBA" id="ARBA00022670"/>
    </source>
</evidence>
<dbReference type="STRING" id="1423764.FC95_GL000520"/>
<dbReference type="Proteomes" id="UP000321893">
    <property type="component" value="Unassembled WGS sequence"/>
</dbReference>
<evidence type="ECO:0000256" key="2">
    <source>
        <dbReference type="ARBA" id="ARBA00022723"/>
    </source>
</evidence>
<evidence type="ECO:0000256" key="3">
    <source>
        <dbReference type="ARBA" id="ARBA00022801"/>
    </source>
</evidence>
<dbReference type="RefSeq" id="WP_056983267.1">
    <property type="nucleotide sequence ID" value="NZ_BJVK01000053.1"/>
</dbReference>
<comment type="caution">
    <text evidence="7">The sequence shown here is derived from an EMBL/GenBank/DDBJ whole genome shotgun (WGS) entry which is preliminary data.</text>
</comment>
<evidence type="ECO:0000259" key="6">
    <source>
        <dbReference type="Pfam" id="PF00413"/>
    </source>
</evidence>
<dbReference type="GO" id="GO:0031012">
    <property type="term" value="C:extracellular matrix"/>
    <property type="evidence" value="ECO:0007669"/>
    <property type="project" value="InterPro"/>
</dbReference>
<evidence type="ECO:0000256" key="4">
    <source>
        <dbReference type="ARBA" id="ARBA00022833"/>
    </source>
</evidence>
<keyword evidence="5" id="KW-0732">Signal</keyword>
<dbReference type="GO" id="GO:0008270">
    <property type="term" value="F:zinc ion binding"/>
    <property type="evidence" value="ECO:0007669"/>
    <property type="project" value="InterPro"/>
</dbReference>
<evidence type="ECO:0000313" key="8">
    <source>
        <dbReference type="Proteomes" id="UP000321893"/>
    </source>
</evidence>
<keyword evidence="3" id="KW-0378">Hydrolase</keyword>
<feature type="chain" id="PRO_5038873888" description="Peptidase M10 metallopeptidase domain-containing protein" evidence="5">
    <location>
        <begin position="23"/>
        <end position="343"/>
    </location>
</feature>
<feature type="signal peptide" evidence="5">
    <location>
        <begin position="1"/>
        <end position="22"/>
    </location>
</feature>
<dbReference type="AlphaFoldDB" id="A0A511DX25"/>
<reference evidence="7" key="1">
    <citation type="submission" date="2019-07" db="EMBL/GenBank/DDBJ databases">
        <title>Whole genome shotgun sequence of Lactobacillus kefiri NBRC 15888.</title>
        <authorList>
            <person name="Hosoyama A."/>
            <person name="Uohara A."/>
            <person name="Ohji S."/>
            <person name="Ichikawa N."/>
        </authorList>
    </citation>
    <scope>NUCLEOTIDE SEQUENCE [LARGE SCALE GENOMIC DNA]</scope>
    <source>
        <strain evidence="7">NBRC 15888</strain>
    </source>
</reference>
<evidence type="ECO:0000313" key="7">
    <source>
        <dbReference type="EMBL" id="GEL29386.1"/>
    </source>
</evidence>
<dbReference type="OrthoDB" id="2328200at2"/>
<name>A0A511DX25_LENKE</name>
<proteinExistence type="predicted"/>
<dbReference type="EMBL" id="BJVK01000053">
    <property type="protein sequence ID" value="GEL29386.1"/>
    <property type="molecule type" value="Genomic_DNA"/>
</dbReference>
<keyword evidence="4" id="KW-0862">Zinc</keyword>
<dbReference type="GO" id="GO:0006508">
    <property type="term" value="P:proteolysis"/>
    <property type="evidence" value="ECO:0007669"/>
    <property type="project" value="UniProtKB-KW"/>
</dbReference>
<organism evidence="7 8">
    <name type="scientific">Lentilactobacillus kefiri</name>
    <name type="common">Lactobacillus kefiri</name>
    <dbReference type="NCBI Taxonomy" id="33962"/>
    <lineage>
        <taxon>Bacteria</taxon>
        <taxon>Bacillati</taxon>
        <taxon>Bacillota</taxon>
        <taxon>Bacilli</taxon>
        <taxon>Lactobacillales</taxon>
        <taxon>Lactobacillaceae</taxon>
        <taxon>Lentilactobacillus</taxon>
    </lineage>
</organism>
<evidence type="ECO:0000256" key="5">
    <source>
        <dbReference type="SAM" id="SignalP"/>
    </source>
</evidence>
<sequence>MKHFGKSLLLLGTVLFSLTLTANMNRQSTDAHAATAKVLKVRPITKTAYRTSEGYIYKNAKLTKKSHNAKNYPQTVFYSTKQVIIKKANGKTAVYYYIANKGNTVKGYIWHGYLTKFQKAMSQKSLIKLINNAPDMNPDESILRLKPVNYEVHEAAFDLAYNVFHFSPTSMFKNDQATIYVPDPALSQHVENAMNKWNKSLGTTVFKMGNKNHYTLKISFGNGTQENWDGLYDGKQIYVDRSHYRDPKYPTGYIRPQLAAKFTISQYWDGVIAHELGHTLGLDHTGYQADLMYASSSSGSMIAKYKWKKPVEKSSTGLDGTEMAAITNHDLNRAKLTKLLGYW</sequence>
<keyword evidence="8" id="KW-1185">Reference proteome</keyword>
<dbReference type="Pfam" id="PF00413">
    <property type="entry name" value="Peptidase_M10"/>
    <property type="match status" value="1"/>
</dbReference>
<dbReference type="GeneID" id="71566100"/>
<dbReference type="InterPro" id="IPR001818">
    <property type="entry name" value="Pept_M10_metallopeptidase"/>
</dbReference>
<keyword evidence="1" id="KW-0645">Protease</keyword>
<feature type="domain" description="Peptidase M10 metallopeptidase" evidence="6">
    <location>
        <begin position="181"/>
        <end position="296"/>
    </location>
</feature>
<keyword evidence="2" id="KW-0479">Metal-binding</keyword>
<dbReference type="SUPFAM" id="SSF55486">
    <property type="entry name" value="Metalloproteases ('zincins'), catalytic domain"/>
    <property type="match status" value="1"/>
</dbReference>
<dbReference type="GO" id="GO:0004222">
    <property type="term" value="F:metalloendopeptidase activity"/>
    <property type="evidence" value="ECO:0007669"/>
    <property type="project" value="InterPro"/>
</dbReference>
<dbReference type="Gene3D" id="3.40.390.10">
    <property type="entry name" value="Collagenase (Catalytic Domain)"/>
    <property type="match status" value="1"/>
</dbReference>
<dbReference type="InterPro" id="IPR024079">
    <property type="entry name" value="MetalloPept_cat_dom_sf"/>
</dbReference>